<reference evidence="2" key="1">
    <citation type="submission" date="2014-11" db="EMBL/GenBank/DDBJ databases">
        <authorList>
            <person name="Otto D Thomas"/>
            <person name="Naeem Raeece"/>
        </authorList>
    </citation>
    <scope>NUCLEOTIDE SEQUENCE</scope>
</reference>
<feature type="region of interest" description="Disordered" evidence="1">
    <location>
        <begin position="1"/>
        <end position="27"/>
    </location>
</feature>
<accession>A0A0G4ID55</accession>
<organism evidence="2">
    <name type="scientific">Chromera velia CCMP2878</name>
    <dbReference type="NCBI Taxonomy" id="1169474"/>
    <lineage>
        <taxon>Eukaryota</taxon>
        <taxon>Sar</taxon>
        <taxon>Alveolata</taxon>
        <taxon>Colpodellida</taxon>
        <taxon>Chromeraceae</taxon>
        <taxon>Chromera</taxon>
    </lineage>
</organism>
<dbReference type="VEuPathDB" id="CryptoDB:Cvel_2309"/>
<protein>
    <submittedName>
        <fullName evidence="2">Uncharacterized protein</fullName>
    </submittedName>
</protein>
<proteinExistence type="predicted"/>
<dbReference type="EMBL" id="CDMZ01005842">
    <property type="protein sequence ID" value="CEM55061.1"/>
    <property type="molecule type" value="Genomic_DNA"/>
</dbReference>
<name>A0A0G4ID55_9ALVE</name>
<evidence type="ECO:0000313" key="2">
    <source>
        <dbReference type="EMBL" id="CEM55061.1"/>
    </source>
</evidence>
<dbReference type="AlphaFoldDB" id="A0A0G4ID55"/>
<feature type="compositionally biased region" description="Low complexity" evidence="1">
    <location>
        <begin position="1"/>
        <end position="18"/>
    </location>
</feature>
<dbReference type="PhylomeDB" id="A0A0G4ID55"/>
<sequence length="157" mass="17005">MGSLPSSIVTVPSSRVPPVAAPERPPISSIIPRPASVSDLTQGEMIVWEVPETGKRFLGSVQAVDESTELVEVHAWGSVRKAALQSHIFVLMWRRPQGSRIRYQQQQPSAHISDICVVSLDEIKERQVQISPAGKLSPASAVEHASAFSVAHTPTPE</sequence>
<evidence type="ECO:0000256" key="1">
    <source>
        <dbReference type="SAM" id="MobiDB-lite"/>
    </source>
</evidence>
<gene>
    <name evidence="2" type="ORF">Cvel_2309</name>
</gene>